<protein>
    <submittedName>
        <fullName evidence="2">Enzyme of heme biosynthesis</fullName>
    </submittedName>
</protein>
<evidence type="ECO:0000256" key="1">
    <source>
        <dbReference type="SAM" id="SignalP"/>
    </source>
</evidence>
<evidence type="ECO:0000313" key="2">
    <source>
        <dbReference type="EMBL" id="MEQ2544517.1"/>
    </source>
</evidence>
<feature type="chain" id="PRO_5046788997" evidence="1">
    <location>
        <begin position="22"/>
        <end position="445"/>
    </location>
</feature>
<organism evidence="2 3">
    <name type="scientific">Alistipes intestinihominis</name>
    <dbReference type="NCBI Taxonomy" id="3133172"/>
    <lineage>
        <taxon>Bacteria</taxon>
        <taxon>Pseudomonadati</taxon>
        <taxon>Bacteroidota</taxon>
        <taxon>Bacteroidia</taxon>
        <taxon>Bacteroidales</taxon>
        <taxon>Rikenellaceae</taxon>
        <taxon>Alistipes</taxon>
    </lineage>
</organism>
<dbReference type="RefSeq" id="WP_026076321.1">
    <property type="nucleotide sequence ID" value="NZ_JBBMFL010000005.1"/>
</dbReference>
<gene>
    <name evidence="2" type="ORF">WMO46_06100</name>
</gene>
<dbReference type="EMBL" id="JBBMFL010000005">
    <property type="protein sequence ID" value="MEQ2544517.1"/>
    <property type="molecule type" value="Genomic_DNA"/>
</dbReference>
<keyword evidence="1" id="KW-0732">Signal</keyword>
<keyword evidence="3" id="KW-1185">Reference proteome</keyword>
<dbReference type="Proteomes" id="UP001460202">
    <property type="component" value="Unassembled WGS sequence"/>
</dbReference>
<dbReference type="SUPFAM" id="SSF48452">
    <property type="entry name" value="TPR-like"/>
    <property type="match status" value="1"/>
</dbReference>
<sequence length="445" mass="49335">MKNVKFLLSAACALFAVAAMAQQDFSDPKYAVWGDTPEARQQNILNSNFLKESCDNKDYNAAAHYLKELLDKCPKASENTFVRGTTLYKNKINRAKSLAEKNVYIDSLMLLYDLRNEYFGDHPKRGTAYILDRKAREYLTYKPSDRKGIREAFRAAIEAGGDNTDPETVVAYFSNLCDDYKNTDEVMPDEIIAEYDRLTPFFEKNPEAGEYKGQFDAAFGLSGAASCENLEKLFRGKLEAAPNDEALLAQAVALMSRAKCDGEFYFSIAEKYYQVKPSSETAMFLAQAFQNKGDYPKAKTYLNEALAVEQDPAERQKLLVRIALVGLVSNDIQGAAAAARQARDLNPEDGVPYFVLGQCYASSAGACGGFAGQATYWAAYDTMAKAIELLPSDSEYLEHAKTSLSAFRSRFPSSEECFFNELQEGARYTVNCGTAAGISTTVRAR</sequence>
<dbReference type="Gene3D" id="1.25.40.10">
    <property type="entry name" value="Tetratricopeptide repeat domain"/>
    <property type="match status" value="1"/>
</dbReference>
<accession>A0ABV1GVS6</accession>
<evidence type="ECO:0000313" key="3">
    <source>
        <dbReference type="Proteomes" id="UP001460202"/>
    </source>
</evidence>
<reference evidence="2 3" key="1">
    <citation type="submission" date="2024-03" db="EMBL/GenBank/DDBJ databases">
        <title>Human intestinal bacterial collection.</title>
        <authorList>
            <person name="Pauvert C."/>
            <person name="Hitch T.C.A."/>
            <person name="Clavel T."/>
        </authorList>
    </citation>
    <scope>NUCLEOTIDE SEQUENCE [LARGE SCALE GENOMIC DNA]</scope>
    <source>
        <strain evidence="2 3">CLA-KB-H122</strain>
    </source>
</reference>
<proteinExistence type="predicted"/>
<comment type="caution">
    <text evidence="2">The sequence shown here is derived from an EMBL/GenBank/DDBJ whole genome shotgun (WGS) entry which is preliminary data.</text>
</comment>
<name>A0ABV1GVS6_9BACT</name>
<feature type="signal peptide" evidence="1">
    <location>
        <begin position="1"/>
        <end position="21"/>
    </location>
</feature>
<dbReference type="InterPro" id="IPR011990">
    <property type="entry name" value="TPR-like_helical_dom_sf"/>
</dbReference>
<dbReference type="GeneID" id="78179021"/>